<comment type="caution">
    <text evidence="2">The sequence shown here is derived from an EMBL/GenBank/DDBJ whole genome shotgun (WGS) entry which is preliminary data.</text>
</comment>
<accession>A0A081PE18</accession>
<reference evidence="2 3" key="1">
    <citation type="journal article" date="1992" name="Int. J. Syst. Bacteriol.">
        <title>Sphingobacterium antarcticus sp. nov. a Psychrotrophic Bacterium from the Soils of Schirmacher Oasis, Antarctica.</title>
        <authorList>
            <person name="Shivaji S."/>
            <person name="Ray M.K."/>
            <person name="Rao N.S."/>
            <person name="Saiserr L."/>
            <person name="Jagannadham M.V."/>
            <person name="Kumar G.S."/>
            <person name="Reddy G."/>
            <person name="Bhargava P.M."/>
        </authorList>
    </citation>
    <scope>NUCLEOTIDE SEQUENCE [LARGE SCALE GENOMIC DNA]</scope>
    <source>
        <strain evidence="2 3">4BY</strain>
    </source>
</reference>
<dbReference type="SUPFAM" id="SSF53448">
    <property type="entry name" value="Nucleotide-diphospho-sugar transferases"/>
    <property type="match status" value="1"/>
</dbReference>
<evidence type="ECO:0000313" key="3">
    <source>
        <dbReference type="Proteomes" id="UP000028007"/>
    </source>
</evidence>
<dbReference type="GO" id="GO:0016758">
    <property type="term" value="F:hexosyltransferase activity"/>
    <property type="evidence" value="ECO:0007669"/>
    <property type="project" value="UniProtKB-ARBA"/>
</dbReference>
<evidence type="ECO:0000313" key="2">
    <source>
        <dbReference type="EMBL" id="KEQ28941.1"/>
    </source>
</evidence>
<feature type="domain" description="Glycosyltransferase 2-like" evidence="1">
    <location>
        <begin position="1"/>
        <end position="115"/>
    </location>
</feature>
<organism evidence="2 3">
    <name type="scientific">Pedobacter antarcticus 4BY</name>
    <dbReference type="NCBI Taxonomy" id="1358423"/>
    <lineage>
        <taxon>Bacteria</taxon>
        <taxon>Pseudomonadati</taxon>
        <taxon>Bacteroidota</taxon>
        <taxon>Sphingobacteriia</taxon>
        <taxon>Sphingobacteriales</taxon>
        <taxon>Sphingobacteriaceae</taxon>
        <taxon>Pedobacter</taxon>
    </lineage>
</organism>
<dbReference type="PANTHER" id="PTHR22916">
    <property type="entry name" value="GLYCOSYLTRANSFERASE"/>
    <property type="match status" value="1"/>
</dbReference>
<dbReference type="Gene3D" id="3.90.550.10">
    <property type="entry name" value="Spore Coat Polysaccharide Biosynthesis Protein SpsA, Chain A"/>
    <property type="match status" value="1"/>
</dbReference>
<evidence type="ECO:0000259" key="1">
    <source>
        <dbReference type="Pfam" id="PF00535"/>
    </source>
</evidence>
<dbReference type="InterPro" id="IPR001173">
    <property type="entry name" value="Glyco_trans_2-like"/>
</dbReference>
<proteinExistence type="predicted"/>
<dbReference type="EMBL" id="JNFF01000092">
    <property type="protein sequence ID" value="KEQ28941.1"/>
    <property type="molecule type" value="Genomic_DNA"/>
</dbReference>
<dbReference type="InterPro" id="IPR029044">
    <property type="entry name" value="Nucleotide-diphossugar_trans"/>
</dbReference>
<dbReference type="PANTHER" id="PTHR22916:SF3">
    <property type="entry name" value="UDP-GLCNAC:BETAGAL BETA-1,3-N-ACETYLGLUCOSAMINYLTRANSFERASE-LIKE PROTEIN 1"/>
    <property type="match status" value="1"/>
</dbReference>
<dbReference type="eggNOG" id="COG1215">
    <property type="taxonomic scope" value="Bacteria"/>
</dbReference>
<dbReference type="AlphaFoldDB" id="A0A081PE18"/>
<sequence length="258" mass="29221">MYNASLSIRKCLYSVLNQTFAGELEVIVVNDGSTDKSLDIVNNIIDNQLKENISITIINQKNSGVSKARNVGMMQSTGKLIALLDSDDEWLPRKIERQVEILNDNNLIDFLGCSRNNENLKILGKEISTLHKASVNELLIKVYPQTSTAIFKRELFEKFGGYNEQMTHGEDANLWVRYCANSNFYYSPESLVFTGDGKPSFGHSGLSANLKAMQRGSELTLKEARLNRLISLPFYYAVYAFSKVKYIRRIIITSLRKI</sequence>
<dbReference type="Pfam" id="PF00535">
    <property type="entry name" value="Glycos_transf_2"/>
    <property type="match status" value="1"/>
</dbReference>
<dbReference type="Proteomes" id="UP000028007">
    <property type="component" value="Unassembled WGS sequence"/>
</dbReference>
<name>A0A081PE18_9SPHI</name>
<protein>
    <recommendedName>
        <fullName evidence="1">Glycosyltransferase 2-like domain-containing protein</fullName>
    </recommendedName>
</protein>
<dbReference type="CDD" id="cd00761">
    <property type="entry name" value="Glyco_tranf_GTA_type"/>
    <property type="match status" value="1"/>
</dbReference>
<gene>
    <name evidence="2" type="ORF">N180_15445</name>
</gene>
<keyword evidence="3" id="KW-1185">Reference proteome</keyword>